<dbReference type="AlphaFoldDB" id="A0A1G2S938"/>
<comment type="caution">
    <text evidence="1">The sequence shown here is derived from an EMBL/GenBank/DDBJ whole genome shotgun (WGS) entry which is preliminary data.</text>
</comment>
<evidence type="ECO:0000313" key="1">
    <source>
        <dbReference type="EMBL" id="OHA80801.1"/>
    </source>
</evidence>
<evidence type="ECO:0000313" key="2">
    <source>
        <dbReference type="Proteomes" id="UP000176997"/>
    </source>
</evidence>
<proteinExistence type="predicted"/>
<organism evidence="1 2">
    <name type="scientific">Candidatus Yonathbacteria bacterium RIFCSPHIGHO2_01_FULL_51_10</name>
    <dbReference type="NCBI Taxonomy" id="1802723"/>
    <lineage>
        <taxon>Bacteria</taxon>
        <taxon>Candidatus Yonathiibacteriota</taxon>
    </lineage>
</organism>
<reference evidence="1 2" key="1">
    <citation type="journal article" date="2016" name="Nat. Commun.">
        <title>Thousands of microbial genomes shed light on interconnected biogeochemical processes in an aquifer system.</title>
        <authorList>
            <person name="Anantharaman K."/>
            <person name="Brown C.T."/>
            <person name="Hug L.A."/>
            <person name="Sharon I."/>
            <person name="Castelle C.J."/>
            <person name="Probst A.J."/>
            <person name="Thomas B.C."/>
            <person name="Singh A."/>
            <person name="Wilkins M.J."/>
            <person name="Karaoz U."/>
            <person name="Brodie E.L."/>
            <person name="Williams K.H."/>
            <person name="Hubbard S.S."/>
            <person name="Banfield J.F."/>
        </authorList>
    </citation>
    <scope>NUCLEOTIDE SEQUENCE [LARGE SCALE GENOMIC DNA]</scope>
</reference>
<accession>A0A1G2S938</accession>
<dbReference type="STRING" id="1802723.A2675_01635"/>
<name>A0A1G2S938_9BACT</name>
<dbReference type="Proteomes" id="UP000176997">
    <property type="component" value="Unassembled WGS sequence"/>
</dbReference>
<gene>
    <name evidence="1" type="ORF">A2675_01635</name>
</gene>
<sequence>MSNLEQNNPAHPPIDPHLRARLLKEYVGNVMTQYAERQNPDRPSNEKLDEKVEVTKRTALLMAAFVHEFIGHLEKENEQTKKILETSTDGAGVNLSNLREKLKKNEDRVQTLTENCLNTLDPIVDETLFSA</sequence>
<protein>
    <submittedName>
        <fullName evidence="1">Uncharacterized protein</fullName>
    </submittedName>
</protein>
<dbReference type="EMBL" id="MHUS01000017">
    <property type="protein sequence ID" value="OHA80801.1"/>
    <property type="molecule type" value="Genomic_DNA"/>
</dbReference>